<evidence type="ECO:0000256" key="3">
    <source>
        <dbReference type="ARBA" id="ARBA00022691"/>
    </source>
</evidence>
<comment type="catalytic activity">
    <reaction evidence="5 8">
        <text>a 2'-deoxycytidine in DNA + S-adenosyl-L-methionine = a 5-methyl-2'-deoxycytidine in DNA + S-adenosyl-L-homocysteine + H(+)</text>
        <dbReference type="Rhea" id="RHEA:13681"/>
        <dbReference type="Rhea" id="RHEA-COMP:11369"/>
        <dbReference type="Rhea" id="RHEA-COMP:11370"/>
        <dbReference type="ChEBI" id="CHEBI:15378"/>
        <dbReference type="ChEBI" id="CHEBI:57856"/>
        <dbReference type="ChEBI" id="CHEBI:59789"/>
        <dbReference type="ChEBI" id="CHEBI:85452"/>
        <dbReference type="ChEBI" id="CHEBI:85454"/>
        <dbReference type="EC" id="2.1.1.37"/>
    </reaction>
</comment>
<dbReference type="InterPro" id="IPR001525">
    <property type="entry name" value="C5_MeTfrase"/>
</dbReference>
<name>A0ABQ1RXF4_9BURK</name>
<evidence type="ECO:0000256" key="6">
    <source>
        <dbReference type="PROSITE-ProRule" id="PRU01016"/>
    </source>
</evidence>
<comment type="caution">
    <text evidence="10">The sequence shown here is derived from an EMBL/GenBank/DDBJ whole genome shotgun (WGS) entry which is preliminary data.</text>
</comment>
<dbReference type="SUPFAM" id="SSF53335">
    <property type="entry name" value="S-adenosyl-L-methionine-dependent methyltransferases"/>
    <property type="match status" value="1"/>
</dbReference>
<sequence length="473" mass="52212">MSEKATGTAAATADLSDHNPTDESRDMADEHDMTLDAPGGKFDDAGPMAPRVPKTKPSASKRATEKKGKGATPLRTIDLFCGAGGITEGFRQAGYISLYGNDVMPEAIETFKLNHPEAIADCRPIEDVDPVEIRERLGLQPGELDVLVGGPPCQGFSINAPERFLNDPRNKLFKHYERFLEEFQPKAFLFENVPGLLSLGDGKVFRQIVKIFTGLGYAVTAKILFAAHYGVPQERWRLILLGSKTGEVAHPAPTHYAVGRANFRGGNTMTLQLDETDRERLLPAITVGAAIADLPRLAMGEGSEVIGYTTDAHSVYAEQMRNPTDVTFNHFAAKLSKQNAERMKHVKPGGSWRDIPHDLLPKGMQRARRSDHTKRYGRLHPDRLSGTVLTKCDPHWGTVFLPDQDRTLTVREAARFQSFPDSYKFLGSRVSQYEQVGNAVPVLMAKAIAVKLRSHLIEEEADPKTTESATHYI</sequence>
<feature type="compositionally biased region" description="Basic and acidic residues" evidence="9">
    <location>
        <begin position="15"/>
        <end position="34"/>
    </location>
</feature>
<keyword evidence="2 6" id="KW-0808">Transferase</keyword>
<accession>A0ABQ1RXF4</accession>
<evidence type="ECO:0000256" key="9">
    <source>
        <dbReference type="SAM" id="MobiDB-lite"/>
    </source>
</evidence>
<dbReference type="InterPro" id="IPR050390">
    <property type="entry name" value="C5-Methyltransferase"/>
</dbReference>
<evidence type="ECO:0000256" key="7">
    <source>
        <dbReference type="RuleBase" id="RU000416"/>
    </source>
</evidence>
<dbReference type="NCBIfam" id="TIGR00675">
    <property type="entry name" value="dcm"/>
    <property type="match status" value="1"/>
</dbReference>
<feature type="region of interest" description="Disordered" evidence="9">
    <location>
        <begin position="1"/>
        <end position="70"/>
    </location>
</feature>
<reference evidence="11" key="1">
    <citation type="journal article" date="2019" name="Int. J. Syst. Evol. Microbiol.">
        <title>The Global Catalogue of Microorganisms (GCM) 10K type strain sequencing project: providing services to taxonomists for standard genome sequencing and annotation.</title>
        <authorList>
            <consortium name="The Broad Institute Genomics Platform"/>
            <consortium name="The Broad Institute Genome Sequencing Center for Infectious Disease"/>
            <person name="Wu L."/>
            <person name="Ma J."/>
        </authorList>
    </citation>
    <scope>NUCLEOTIDE SEQUENCE [LARGE SCALE GENOMIC DNA]</scope>
    <source>
        <strain evidence="11">CGMCC 1.11013</strain>
    </source>
</reference>
<dbReference type="InterPro" id="IPR018117">
    <property type="entry name" value="C5_DNA_meth_AS"/>
</dbReference>
<evidence type="ECO:0000256" key="1">
    <source>
        <dbReference type="ARBA" id="ARBA00022603"/>
    </source>
</evidence>
<dbReference type="Gene3D" id="3.40.50.150">
    <property type="entry name" value="Vaccinia Virus protein VP39"/>
    <property type="match status" value="1"/>
</dbReference>
<dbReference type="PROSITE" id="PS00094">
    <property type="entry name" value="C5_MTASE_1"/>
    <property type="match status" value="1"/>
</dbReference>
<evidence type="ECO:0000256" key="8">
    <source>
        <dbReference type="RuleBase" id="RU000417"/>
    </source>
</evidence>
<dbReference type="PRINTS" id="PR00105">
    <property type="entry name" value="C5METTRFRASE"/>
</dbReference>
<proteinExistence type="inferred from homology"/>
<dbReference type="EC" id="2.1.1.37" evidence="8"/>
<protein>
    <recommendedName>
        <fullName evidence="8">Cytosine-specific methyltransferase</fullName>
        <ecNumber evidence="8">2.1.1.37</ecNumber>
    </recommendedName>
</protein>
<evidence type="ECO:0000256" key="5">
    <source>
        <dbReference type="ARBA" id="ARBA00047422"/>
    </source>
</evidence>
<organism evidence="10 11">
    <name type="scientific">Caballeronia grimmiae</name>
    <dbReference type="NCBI Taxonomy" id="1071679"/>
    <lineage>
        <taxon>Bacteria</taxon>
        <taxon>Pseudomonadati</taxon>
        <taxon>Pseudomonadota</taxon>
        <taxon>Betaproteobacteria</taxon>
        <taxon>Burkholderiales</taxon>
        <taxon>Burkholderiaceae</taxon>
        <taxon>Caballeronia</taxon>
    </lineage>
</organism>
<dbReference type="PROSITE" id="PS51679">
    <property type="entry name" value="SAM_MT_C5"/>
    <property type="match status" value="1"/>
</dbReference>
<evidence type="ECO:0000313" key="11">
    <source>
        <dbReference type="Proteomes" id="UP000597138"/>
    </source>
</evidence>
<keyword evidence="4" id="KW-0680">Restriction system</keyword>
<evidence type="ECO:0000313" key="10">
    <source>
        <dbReference type="EMBL" id="GGD85998.1"/>
    </source>
</evidence>
<keyword evidence="1 6" id="KW-0489">Methyltransferase</keyword>
<dbReference type="Proteomes" id="UP000597138">
    <property type="component" value="Unassembled WGS sequence"/>
</dbReference>
<dbReference type="PANTHER" id="PTHR10629">
    <property type="entry name" value="CYTOSINE-SPECIFIC METHYLTRANSFERASE"/>
    <property type="match status" value="1"/>
</dbReference>
<evidence type="ECO:0000256" key="4">
    <source>
        <dbReference type="ARBA" id="ARBA00022747"/>
    </source>
</evidence>
<dbReference type="EMBL" id="BMEG01000009">
    <property type="protein sequence ID" value="GGD85998.1"/>
    <property type="molecule type" value="Genomic_DNA"/>
</dbReference>
<evidence type="ECO:0000256" key="2">
    <source>
        <dbReference type="ARBA" id="ARBA00022679"/>
    </source>
</evidence>
<feature type="active site" evidence="6">
    <location>
        <position position="153"/>
    </location>
</feature>
<comment type="similarity">
    <text evidence="6 7">Belongs to the class I-like SAM-binding methyltransferase superfamily. C5-methyltransferase family.</text>
</comment>
<dbReference type="Pfam" id="PF00145">
    <property type="entry name" value="DNA_methylase"/>
    <property type="match status" value="1"/>
</dbReference>
<dbReference type="PANTHER" id="PTHR10629:SF52">
    <property type="entry name" value="DNA (CYTOSINE-5)-METHYLTRANSFERASE 1"/>
    <property type="match status" value="1"/>
</dbReference>
<gene>
    <name evidence="10" type="ORF">GCM10010985_45710</name>
</gene>
<keyword evidence="3 6" id="KW-0949">S-adenosyl-L-methionine</keyword>
<dbReference type="Gene3D" id="3.90.120.10">
    <property type="entry name" value="DNA Methylase, subunit A, domain 2"/>
    <property type="match status" value="1"/>
</dbReference>
<keyword evidence="11" id="KW-1185">Reference proteome</keyword>
<dbReference type="GO" id="GO:0008168">
    <property type="term" value="F:methyltransferase activity"/>
    <property type="evidence" value="ECO:0007669"/>
    <property type="project" value="UniProtKB-KW"/>
</dbReference>
<dbReference type="GO" id="GO:0032259">
    <property type="term" value="P:methylation"/>
    <property type="evidence" value="ECO:0007669"/>
    <property type="project" value="UniProtKB-KW"/>
</dbReference>
<dbReference type="InterPro" id="IPR029063">
    <property type="entry name" value="SAM-dependent_MTases_sf"/>
</dbReference>